<feature type="transmembrane region" description="Helical" evidence="1">
    <location>
        <begin position="76"/>
        <end position="100"/>
    </location>
</feature>
<reference evidence="2" key="1">
    <citation type="submission" date="2021-01" db="UniProtKB">
        <authorList>
            <consortium name="EnsemblMetazoa"/>
        </authorList>
    </citation>
    <scope>IDENTIFICATION</scope>
</reference>
<dbReference type="RefSeq" id="XP_066928305.1">
    <property type="nucleotide sequence ID" value="XM_067072204.1"/>
</dbReference>
<dbReference type="PROSITE" id="PS51257">
    <property type="entry name" value="PROKAR_LIPOPROTEIN"/>
    <property type="match status" value="1"/>
</dbReference>
<evidence type="ECO:0000256" key="1">
    <source>
        <dbReference type="SAM" id="Phobius"/>
    </source>
</evidence>
<sequence length="185" mass="20563">MACYYKHGFGVSFVLLLLSLVGSLACVFTTNWIYDSEKGLFKGLIAFKGDCDGCAEWEPRDSLFKFKNRRTRVLDIALILYSIASICCFFSVVIHILILIRSPYKTLTGYVTSVFTSTFVAAICAITALLYGSVAEDRIFDATGASINKIYTFYVACVTCFCLGVACILILCTRCMRRTSITFIV</sequence>
<feature type="transmembrane region" description="Helical" evidence="1">
    <location>
        <begin position="12"/>
        <end position="34"/>
    </location>
</feature>
<feature type="transmembrane region" description="Helical" evidence="1">
    <location>
        <begin position="151"/>
        <end position="172"/>
    </location>
</feature>
<dbReference type="AlphaFoldDB" id="A0A7M5WWT8"/>
<keyword evidence="1" id="KW-0812">Transmembrane</keyword>
<keyword evidence="1" id="KW-0472">Membrane</keyword>
<protein>
    <submittedName>
        <fullName evidence="2">Uncharacterized protein</fullName>
    </submittedName>
</protein>
<proteinExistence type="predicted"/>
<accession>A0A7M5WWT8</accession>
<dbReference type="GeneID" id="136815752"/>
<name>A0A7M5WWT8_9CNID</name>
<keyword evidence="1" id="KW-1133">Transmembrane helix</keyword>
<organism evidence="2 3">
    <name type="scientific">Clytia hemisphaerica</name>
    <dbReference type="NCBI Taxonomy" id="252671"/>
    <lineage>
        <taxon>Eukaryota</taxon>
        <taxon>Metazoa</taxon>
        <taxon>Cnidaria</taxon>
        <taxon>Hydrozoa</taxon>
        <taxon>Hydroidolina</taxon>
        <taxon>Leptothecata</taxon>
        <taxon>Obeliida</taxon>
        <taxon>Clytiidae</taxon>
        <taxon>Clytia</taxon>
    </lineage>
</organism>
<feature type="transmembrane region" description="Helical" evidence="1">
    <location>
        <begin position="107"/>
        <end position="131"/>
    </location>
</feature>
<evidence type="ECO:0000313" key="2">
    <source>
        <dbReference type="EnsemblMetazoa" id="CLYHEMP014046.1"/>
    </source>
</evidence>
<keyword evidence="3" id="KW-1185">Reference proteome</keyword>
<dbReference type="EnsemblMetazoa" id="CLYHEMT014046.1">
    <property type="protein sequence ID" value="CLYHEMP014046.1"/>
    <property type="gene ID" value="CLYHEMG014046"/>
</dbReference>
<dbReference type="Proteomes" id="UP000594262">
    <property type="component" value="Unplaced"/>
</dbReference>
<evidence type="ECO:0000313" key="3">
    <source>
        <dbReference type="Proteomes" id="UP000594262"/>
    </source>
</evidence>